<dbReference type="FunCoup" id="D1C2Y6">
    <property type="interactions" value="292"/>
</dbReference>
<comment type="subcellular location">
    <subcellularLocation>
        <location evidence="10">Cytoplasm</location>
    </subcellularLocation>
    <text evidence="10">Associated with the membrane possibly through PlsY.</text>
</comment>
<accession>D1C2Y6</accession>
<keyword evidence="13" id="KW-1185">Reference proteome</keyword>
<keyword evidence="6 10" id="KW-0594">Phospholipid biosynthesis</keyword>
<evidence type="ECO:0000256" key="2">
    <source>
        <dbReference type="ARBA" id="ARBA00022490"/>
    </source>
</evidence>
<dbReference type="SUPFAM" id="SSF53659">
    <property type="entry name" value="Isocitrate/Isopropylmalate dehydrogenase-like"/>
    <property type="match status" value="1"/>
</dbReference>
<dbReference type="InterPro" id="IPR012281">
    <property type="entry name" value="Phospholipid_synth_PlsX-like"/>
</dbReference>
<keyword evidence="4 10" id="KW-0808">Transferase</keyword>
<dbReference type="UniPathway" id="UPA00085"/>
<dbReference type="STRING" id="479434.Sthe_1167"/>
<dbReference type="Pfam" id="PF02504">
    <property type="entry name" value="FA_synthesis"/>
    <property type="match status" value="1"/>
</dbReference>
<name>D1C2Y6_SPHTD</name>
<dbReference type="GO" id="GO:0008654">
    <property type="term" value="P:phospholipid biosynthetic process"/>
    <property type="evidence" value="ECO:0007669"/>
    <property type="project" value="UniProtKB-KW"/>
</dbReference>
<dbReference type="AlphaFoldDB" id="D1C2Y6"/>
<dbReference type="PANTHER" id="PTHR30100">
    <property type="entry name" value="FATTY ACID/PHOSPHOLIPID SYNTHESIS PROTEIN PLSX"/>
    <property type="match status" value="1"/>
</dbReference>
<dbReference type="KEGG" id="sti:Sthe_1167"/>
<feature type="region of interest" description="Disordered" evidence="11">
    <location>
        <begin position="1"/>
        <end position="28"/>
    </location>
</feature>
<dbReference type="InParanoid" id="D1C2Y6"/>
<dbReference type="eggNOG" id="COG0416">
    <property type="taxonomic scope" value="Bacteria"/>
</dbReference>
<dbReference type="HOGENOM" id="CLU_039379_1_1_0"/>
<keyword evidence="3 10" id="KW-0444">Lipid biosynthesis</keyword>
<dbReference type="Proteomes" id="UP000002027">
    <property type="component" value="Chromosome 1"/>
</dbReference>
<dbReference type="InterPro" id="IPR003664">
    <property type="entry name" value="FA_synthesis"/>
</dbReference>
<keyword evidence="2 10" id="KW-0963">Cytoplasm</keyword>
<dbReference type="EMBL" id="CP001823">
    <property type="protein sequence ID" value="ACZ38603.1"/>
    <property type="molecule type" value="Genomic_DNA"/>
</dbReference>
<proteinExistence type="inferred from homology"/>
<evidence type="ECO:0000256" key="6">
    <source>
        <dbReference type="ARBA" id="ARBA00023209"/>
    </source>
</evidence>
<dbReference type="NCBIfam" id="TIGR00182">
    <property type="entry name" value="plsX"/>
    <property type="match status" value="1"/>
</dbReference>
<dbReference type="RefSeq" id="WP_012871650.1">
    <property type="nucleotide sequence ID" value="NC_013523.1"/>
</dbReference>
<dbReference type="GO" id="GO:0005737">
    <property type="term" value="C:cytoplasm"/>
    <property type="evidence" value="ECO:0007669"/>
    <property type="project" value="UniProtKB-SubCell"/>
</dbReference>
<gene>
    <name evidence="10" type="primary">plsX</name>
    <name evidence="12" type="ordered locus">Sthe_1167</name>
</gene>
<dbReference type="HAMAP" id="MF_00019">
    <property type="entry name" value="PlsX"/>
    <property type="match status" value="1"/>
</dbReference>
<reference evidence="12 13" key="2">
    <citation type="journal article" date="2010" name="Stand. Genomic Sci.">
        <title>Complete genome sequence of Desulfohalobium retbaense type strain (HR(100)).</title>
        <authorList>
            <person name="Spring S."/>
            <person name="Nolan M."/>
            <person name="Lapidus A."/>
            <person name="Glavina Del Rio T."/>
            <person name="Copeland A."/>
            <person name="Tice H."/>
            <person name="Cheng J.F."/>
            <person name="Lucas S."/>
            <person name="Land M."/>
            <person name="Chen F."/>
            <person name="Bruce D."/>
            <person name="Goodwin L."/>
            <person name="Pitluck S."/>
            <person name="Ivanova N."/>
            <person name="Mavromatis K."/>
            <person name="Mikhailova N."/>
            <person name="Pati A."/>
            <person name="Chen A."/>
            <person name="Palaniappan K."/>
            <person name="Hauser L."/>
            <person name="Chang Y.J."/>
            <person name="Jeffries C.D."/>
            <person name="Munk C."/>
            <person name="Kiss H."/>
            <person name="Chain P."/>
            <person name="Han C."/>
            <person name="Brettin T."/>
            <person name="Detter J.C."/>
            <person name="Schuler E."/>
            <person name="Goker M."/>
            <person name="Rohde M."/>
            <person name="Bristow J."/>
            <person name="Eisen J.A."/>
            <person name="Markowitz V."/>
            <person name="Hugenholtz P."/>
            <person name="Kyrpides N.C."/>
            <person name="Klenk H.P."/>
        </authorList>
    </citation>
    <scope>NUCLEOTIDE SEQUENCE [LARGE SCALE GENOMIC DNA]</scope>
    <source>
        <strain evidence="13">ATCC 49802 / DSM 20745 / S 6022</strain>
    </source>
</reference>
<dbReference type="GO" id="GO:0043811">
    <property type="term" value="F:phosphate:acyl-[acyl carrier protein] acyltransferase activity"/>
    <property type="evidence" value="ECO:0007669"/>
    <property type="project" value="UniProtKB-UniRule"/>
</dbReference>
<evidence type="ECO:0000313" key="12">
    <source>
        <dbReference type="EMBL" id="ACZ38603.1"/>
    </source>
</evidence>
<dbReference type="EC" id="2.3.1.274" evidence="8 10"/>
<dbReference type="Gene3D" id="3.40.718.10">
    <property type="entry name" value="Isopropylmalate Dehydrogenase"/>
    <property type="match status" value="1"/>
</dbReference>
<evidence type="ECO:0000313" key="13">
    <source>
        <dbReference type="Proteomes" id="UP000002027"/>
    </source>
</evidence>
<comment type="similarity">
    <text evidence="10">Belongs to the PlsX family.</text>
</comment>
<evidence type="ECO:0000256" key="1">
    <source>
        <dbReference type="ARBA" id="ARBA00001232"/>
    </source>
</evidence>
<dbReference type="GO" id="GO:0006633">
    <property type="term" value="P:fatty acid biosynthetic process"/>
    <property type="evidence" value="ECO:0007669"/>
    <property type="project" value="UniProtKB-UniRule"/>
</dbReference>
<comment type="subunit">
    <text evidence="9 10">Homodimer. Probably interacts with PlsY.</text>
</comment>
<evidence type="ECO:0000256" key="4">
    <source>
        <dbReference type="ARBA" id="ARBA00022679"/>
    </source>
</evidence>
<comment type="pathway">
    <text evidence="10">Lipid metabolism; phospholipid metabolism.</text>
</comment>
<evidence type="ECO:0000256" key="3">
    <source>
        <dbReference type="ARBA" id="ARBA00022516"/>
    </source>
</evidence>
<comment type="function">
    <text evidence="10">Catalyzes the reversible formation of acyl-phosphate (acyl-PO(4)) from acyl-[acyl-carrier-protein] (acyl-ACP). This enzyme utilizes acyl-ACP as fatty acyl donor, but not acyl-CoA.</text>
</comment>
<evidence type="ECO:0000256" key="7">
    <source>
        <dbReference type="ARBA" id="ARBA00023264"/>
    </source>
</evidence>
<keyword evidence="7 10" id="KW-1208">Phospholipid metabolism</keyword>
<evidence type="ECO:0000256" key="5">
    <source>
        <dbReference type="ARBA" id="ARBA00023098"/>
    </source>
</evidence>
<organism evidence="12 13">
    <name type="scientific">Sphaerobacter thermophilus (strain ATCC 49802 / DSM 20745 / KCCM 41009 / NCIMB 13125 / S 6022)</name>
    <dbReference type="NCBI Taxonomy" id="479434"/>
    <lineage>
        <taxon>Bacteria</taxon>
        <taxon>Pseudomonadati</taxon>
        <taxon>Thermomicrobiota</taxon>
        <taxon>Thermomicrobia</taxon>
        <taxon>Sphaerobacterales</taxon>
        <taxon>Sphaerobacterineae</taxon>
        <taxon>Sphaerobacteraceae</taxon>
        <taxon>Sphaerobacter</taxon>
    </lineage>
</organism>
<evidence type="ECO:0000256" key="9">
    <source>
        <dbReference type="ARBA" id="ARBA00046608"/>
    </source>
</evidence>
<comment type="catalytic activity">
    <reaction evidence="1 10">
        <text>a fatty acyl-[ACP] + phosphate = an acyl phosphate + holo-[ACP]</text>
        <dbReference type="Rhea" id="RHEA:42292"/>
        <dbReference type="Rhea" id="RHEA-COMP:9685"/>
        <dbReference type="Rhea" id="RHEA-COMP:14125"/>
        <dbReference type="ChEBI" id="CHEBI:43474"/>
        <dbReference type="ChEBI" id="CHEBI:59918"/>
        <dbReference type="ChEBI" id="CHEBI:64479"/>
        <dbReference type="ChEBI" id="CHEBI:138651"/>
        <dbReference type="EC" id="2.3.1.274"/>
    </reaction>
</comment>
<keyword evidence="5 10" id="KW-0443">Lipid metabolism</keyword>
<evidence type="ECO:0000256" key="11">
    <source>
        <dbReference type="SAM" id="MobiDB-lite"/>
    </source>
</evidence>
<dbReference type="PIRSF" id="PIRSF002465">
    <property type="entry name" value="Phsphlp_syn_PlsX"/>
    <property type="match status" value="1"/>
</dbReference>
<evidence type="ECO:0000256" key="10">
    <source>
        <dbReference type="HAMAP-Rule" id="MF_00019"/>
    </source>
</evidence>
<dbReference type="PANTHER" id="PTHR30100:SF1">
    <property type="entry name" value="PHOSPHATE ACYLTRANSFERASE"/>
    <property type="match status" value="1"/>
</dbReference>
<evidence type="ECO:0000256" key="8">
    <source>
        <dbReference type="ARBA" id="ARBA00024069"/>
    </source>
</evidence>
<reference evidence="13" key="1">
    <citation type="submission" date="2009-11" db="EMBL/GenBank/DDBJ databases">
        <title>The complete chromosome 1 of Sphaerobacter thermophilus DSM 20745.</title>
        <authorList>
            <person name="Lucas S."/>
            <person name="Copeland A."/>
            <person name="Lapidus A."/>
            <person name="Glavina del Rio T."/>
            <person name="Dalin E."/>
            <person name="Tice H."/>
            <person name="Bruce D."/>
            <person name="Goodwin L."/>
            <person name="Pitluck S."/>
            <person name="Kyrpides N."/>
            <person name="Mavromatis K."/>
            <person name="Ivanova N."/>
            <person name="Mikhailova N."/>
            <person name="LaButti K.M."/>
            <person name="Clum A."/>
            <person name="Sun H.I."/>
            <person name="Brettin T."/>
            <person name="Detter J.C."/>
            <person name="Han C."/>
            <person name="Larimer F."/>
            <person name="Land M."/>
            <person name="Hauser L."/>
            <person name="Markowitz V."/>
            <person name="Cheng J.F."/>
            <person name="Hugenholtz P."/>
            <person name="Woyke T."/>
            <person name="Wu D."/>
            <person name="Steenblock K."/>
            <person name="Schneider S."/>
            <person name="Pukall R."/>
            <person name="Goeker M."/>
            <person name="Klenk H.P."/>
            <person name="Eisen J.A."/>
        </authorList>
    </citation>
    <scope>NUCLEOTIDE SEQUENCE [LARGE SCALE GENOMIC DNA]</scope>
    <source>
        <strain evidence="13">ATCC 49802 / DSM 20745 / S 6022</strain>
    </source>
</reference>
<protein>
    <recommendedName>
        <fullName evidence="8 10">Phosphate acyltransferase</fullName>
        <ecNumber evidence="8 10">2.3.1.274</ecNumber>
    </recommendedName>
    <alternativeName>
        <fullName evidence="10">Acyl-ACP phosphotransacylase</fullName>
    </alternativeName>
    <alternativeName>
        <fullName evidence="10">Acyl-[acyl-carrier-protein]--phosphate acyltransferase</fullName>
    </alternativeName>
    <alternativeName>
        <fullName evidence="10">Phosphate-acyl-ACP acyltransferase</fullName>
    </alternativeName>
</protein>
<sequence length="346" mass="35666">MEGTATSREALPIALDASGGDRAPEQPVEGGVRAVRELGIPVALVGRAAEVERLVRGLGGPFPGLTVIDAPEVVTMEDQAVAAVRRKSRASIPVALEAVKEGRAAAFVSAGNSGAVVAGALFGLGRLPGIDRPAIAIPFPKIAGGSVLLLDAGAVTDPRPQHLVQYARLASAYLRHVNGVPEPRIGLLSNGEEAIKGNALVRETHSLLAETPDINFVGNVEGNAIPSGAVDAVVCDGFTGNVVLKTAEGTAAVVQAALREALTARWYTRIPALLLRGTLRRAVRRLDYRAYGGAPLLGVRGIVIIAHGRSDSTAIMNAVAAAHRAATSGLVESLLGGMVDKEARRG</sequence>